<comment type="similarity">
    <text evidence="1">Belongs to the universal ribosomal protein uL5 family.</text>
</comment>
<dbReference type="Pfam" id="PF00673">
    <property type="entry name" value="Ribosomal_L5_C"/>
    <property type="match status" value="1"/>
</dbReference>
<dbReference type="AlphaFoldDB" id="A0A6A6TEN2"/>
<dbReference type="GO" id="GO:0006412">
    <property type="term" value="P:translation"/>
    <property type="evidence" value="ECO:0007669"/>
    <property type="project" value="InterPro"/>
</dbReference>
<evidence type="ECO:0000256" key="2">
    <source>
        <dbReference type="ARBA" id="ARBA00022980"/>
    </source>
</evidence>
<feature type="domain" description="Large ribosomal subunit protein uL5 C-terminal" evidence="7">
    <location>
        <begin position="246"/>
        <end position="344"/>
    </location>
</feature>
<dbReference type="EMBL" id="MU004325">
    <property type="protein sequence ID" value="KAF2657458.1"/>
    <property type="molecule type" value="Genomic_DNA"/>
</dbReference>
<evidence type="ECO:0000256" key="4">
    <source>
        <dbReference type="ARBA" id="ARBA00040368"/>
    </source>
</evidence>
<protein>
    <recommendedName>
        <fullName evidence="4">Large ribosomal subunit protein uL5m</fullName>
    </recommendedName>
</protein>
<gene>
    <name evidence="8" type="ORF">K491DRAFT_691095</name>
</gene>
<dbReference type="GO" id="GO:0003735">
    <property type="term" value="F:structural constituent of ribosome"/>
    <property type="evidence" value="ECO:0007669"/>
    <property type="project" value="InterPro"/>
</dbReference>
<evidence type="ECO:0000313" key="8">
    <source>
        <dbReference type="EMBL" id="KAF2657458.1"/>
    </source>
</evidence>
<accession>A0A6A6TEN2</accession>
<dbReference type="GO" id="GO:0005840">
    <property type="term" value="C:ribosome"/>
    <property type="evidence" value="ECO:0007669"/>
    <property type="project" value="UniProtKB-KW"/>
</dbReference>
<dbReference type="FunFam" id="3.30.1440.10:FF:000001">
    <property type="entry name" value="50S ribosomal protein L5"/>
    <property type="match status" value="1"/>
</dbReference>
<reference evidence="8" key="1">
    <citation type="journal article" date="2020" name="Stud. Mycol.">
        <title>101 Dothideomycetes genomes: a test case for predicting lifestyles and emergence of pathogens.</title>
        <authorList>
            <person name="Haridas S."/>
            <person name="Albert R."/>
            <person name="Binder M."/>
            <person name="Bloem J."/>
            <person name="Labutti K."/>
            <person name="Salamov A."/>
            <person name="Andreopoulos B."/>
            <person name="Baker S."/>
            <person name="Barry K."/>
            <person name="Bills G."/>
            <person name="Bluhm B."/>
            <person name="Cannon C."/>
            <person name="Castanera R."/>
            <person name="Culley D."/>
            <person name="Daum C."/>
            <person name="Ezra D."/>
            <person name="Gonzalez J."/>
            <person name="Henrissat B."/>
            <person name="Kuo A."/>
            <person name="Liang C."/>
            <person name="Lipzen A."/>
            <person name="Lutzoni F."/>
            <person name="Magnuson J."/>
            <person name="Mondo S."/>
            <person name="Nolan M."/>
            <person name="Ohm R."/>
            <person name="Pangilinan J."/>
            <person name="Park H.-J."/>
            <person name="Ramirez L."/>
            <person name="Alfaro M."/>
            <person name="Sun H."/>
            <person name="Tritt A."/>
            <person name="Yoshinaga Y."/>
            <person name="Zwiers L.-H."/>
            <person name="Turgeon B."/>
            <person name="Goodwin S."/>
            <person name="Spatafora J."/>
            <person name="Crous P."/>
            <person name="Grigoriev I."/>
        </authorList>
    </citation>
    <scope>NUCLEOTIDE SEQUENCE</scope>
    <source>
        <strain evidence="8">CBS 122681</strain>
    </source>
</reference>
<evidence type="ECO:0000256" key="1">
    <source>
        <dbReference type="ARBA" id="ARBA00008553"/>
    </source>
</evidence>
<name>A0A6A6TEN2_9PLEO</name>
<dbReference type="OrthoDB" id="539541at2759"/>
<dbReference type="InterPro" id="IPR002132">
    <property type="entry name" value="Ribosomal_uL5"/>
</dbReference>
<dbReference type="Proteomes" id="UP000799324">
    <property type="component" value="Unassembled WGS sequence"/>
</dbReference>
<organism evidence="8 9">
    <name type="scientific">Lophiostoma macrostomum CBS 122681</name>
    <dbReference type="NCBI Taxonomy" id="1314788"/>
    <lineage>
        <taxon>Eukaryota</taxon>
        <taxon>Fungi</taxon>
        <taxon>Dikarya</taxon>
        <taxon>Ascomycota</taxon>
        <taxon>Pezizomycotina</taxon>
        <taxon>Dothideomycetes</taxon>
        <taxon>Pleosporomycetidae</taxon>
        <taxon>Pleosporales</taxon>
        <taxon>Lophiostomataceae</taxon>
        <taxon>Lophiostoma</taxon>
    </lineage>
</organism>
<feature type="region of interest" description="Disordered" evidence="5">
    <location>
        <begin position="15"/>
        <end position="112"/>
    </location>
</feature>
<feature type="compositionally biased region" description="Basic residues" evidence="5">
    <location>
        <begin position="66"/>
        <end position="75"/>
    </location>
</feature>
<sequence>MALRELPSRAASALLRDARPLIHANRPSLRRHASSEPLQEVAQSTSFAVPPPSADLVQDFDPVARSKTRRLRKKPLPPSRYQYRPPKYYRGPLHPHQPPPESDPASRLFQPGPFSLPRLEQTYESTIAADLLTLIYHHYPPGFRAPVQTQRLREWTGASPYYQNRPLRPPRGKGDHLKLLTPPRTFRNVPEITKVVVHSMVPQAQENSGHLHVAGMVVQAITNVRVEAHKSKHNVVGWDLREGKYVAVTADVEREDTFHFLSKLVDVVLPKIKEWKGVSGNSGDNSGNIAFGLTPDQVALFPEIEVNYDAYPPKMIPGCHVTIQTSATNDRDALLLLQSIGLPFYGRLNK</sequence>
<dbReference type="Pfam" id="PF00281">
    <property type="entry name" value="Ribosomal_L5"/>
    <property type="match status" value="1"/>
</dbReference>
<keyword evidence="2 8" id="KW-0689">Ribosomal protein</keyword>
<dbReference type="InterPro" id="IPR031309">
    <property type="entry name" value="Ribosomal_uL5_C"/>
</dbReference>
<evidence type="ECO:0000256" key="5">
    <source>
        <dbReference type="SAM" id="MobiDB-lite"/>
    </source>
</evidence>
<dbReference type="GO" id="GO:1990904">
    <property type="term" value="C:ribonucleoprotein complex"/>
    <property type="evidence" value="ECO:0007669"/>
    <property type="project" value="UniProtKB-KW"/>
</dbReference>
<feature type="domain" description="Large ribosomal subunit protein uL5 N-terminal" evidence="6">
    <location>
        <begin position="188"/>
        <end position="241"/>
    </location>
</feature>
<evidence type="ECO:0000256" key="3">
    <source>
        <dbReference type="ARBA" id="ARBA00023274"/>
    </source>
</evidence>
<dbReference type="Gene3D" id="3.30.1440.10">
    <property type="match status" value="1"/>
</dbReference>
<keyword evidence="9" id="KW-1185">Reference proteome</keyword>
<dbReference type="InterPro" id="IPR031310">
    <property type="entry name" value="Ribosomal_uL5_N"/>
</dbReference>
<evidence type="ECO:0000313" key="9">
    <source>
        <dbReference type="Proteomes" id="UP000799324"/>
    </source>
</evidence>
<dbReference type="PANTHER" id="PTHR11994">
    <property type="entry name" value="60S RIBOSOMAL PROTEIN L11-RELATED"/>
    <property type="match status" value="1"/>
</dbReference>
<proteinExistence type="inferred from homology"/>
<evidence type="ECO:0000259" key="6">
    <source>
        <dbReference type="Pfam" id="PF00281"/>
    </source>
</evidence>
<evidence type="ECO:0000259" key="7">
    <source>
        <dbReference type="Pfam" id="PF00673"/>
    </source>
</evidence>
<dbReference type="InterPro" id="IPR022803">
    <property type="entry name" value="Ribosomal_uL5_dom_sf"/>
</dbReference>
<keyword evidence="3" id="KW-0687">Ribonucleoprotein</keyword>
<dbReference type="SUPFAM" id="SSF55282">
    <property type="entry name" value="RL5-like"/>
    <property type="match status" value="1"/>
</dbReference>